<dbReference type="EMBL" id="QPJT01000008">
    <property type="protein sequence ID" value="RCX17171.1"/>
    <property type="molecule type" value="Genomic_DNA"/>
</dbReference>
<feature type="transmembrane region" description="Helical" evidence="1">
    <location>
        <begin position="6"/>
        <end position="25"/>
    </location>
</feature>
<gene>
    <name evidence="2" type="ORF">DFR58_10865</name>
</gene>
<dbReference type="Proteomes" id="UP000253034">
    <property type="component" value="Unassembled WGS sequence"/>
</dbReference>
<reference evidence="2 3" key="1">
    <citation type="submission" date="2018-07" db="EMBL/GenBank/DDBJ databases">
        <title>Genomic Encyclopedia of Type Strains, Phase IV (KMG-IV): sequencing the most valuable type-strain genomes for metagenomic binning, comparative biology and taxonomic classification.</title>
        <authorList>
            <person name="Goeker M."/>
        </authorList>
    </citation>
    <scope>NUCLEOTIDE SEQUENCE [LARGE SCALE GENOMIC DNA]</scope>
    <source>
        <strain evidence="2 3">DSM 27016</strain>
    </source>
</reference>
<keyword evidence="1" id="KW-0472">Membrane</keyword>
<evidence type="ECO:0000313" key="3">
    <source>
        <dbReference type="Proteomes" id="UP000253034"/>
    </source>
</evidence>
<keyword evidence="1" id="KW-0812">Transmembrane</keyword>
<dbReference type="AlphaFoldDB" id="A0A369B6W3"/>
<proteinExistence type="predicted"/>
<comment type="caution">
    <text evidence="2">The sequence shown here is derived from an EMBL/GenBank/DDBJ whole genome shotgun (WGS) entry which is preliminary data.</text>
</comment>
<keyword evidence="1" id="KW-1133">Transmembrane helix</keyword>
<protein>
    <submittedName>
        <fullName evidence="2">Uncharacterized protein</fullName>
    </submittedName>
</protein>
<accession>A0A369B6W3</accession>
<evidence type="ECO:0000313" key="2">
    <source>
        <dbReference type="EMBL" id="RCX17171.1"/>
    </source>
</evidence>
<organism evidence="2 3">
    <name type="scientific">Anaerobacterium chartisolvens</name>
    <dbReference type="NCBI Taxonomy" id="1297424"/>
    <lineage>
        <taxon>Bacteria</taxon>
        <taxon>Bacillati</taxon>
        <taxon>Bacillota</taxon>
        <taxon>Clostridia</taxon>
        <taxon>Eubacteriales</taxon>
        <taxon>Oscillospiraceae</taxon>
        <taxon>Anaerobacterium</taxon>
    </lineage>
</organism>
<evidence type="ECO:0000256" key="1">
    <source>
        <dbReference type="SAM" id="Phobius"/>
    </source>
</evidence>
<dbReference type="RefSeq" id="WP_114297407.1">
    <property type="nucleotide sequence ID" value="NZ_QPJT01000008.1"/>
</dbReference>
<name>A0A369B6W3_9FIRM</name>
<keyword evidence="3" id="KW-1185">Reference proteome</keyword>
<sequence length="109" mass="12722">MKKIIIVSLSIILIGVVSIYLYNYFTFKNAFDKAGIVTLGKTLIIEVNESDIRDYNFIEKNQELGKWKESEKNSFINYMKEKKLILKPGAYEINQGTAWEKAIEIFQFE</sequence>